<dbReference type="Gene3D" id="3.30.565.10">
    <property type="entry name" value="Histidine kinase-like ATPase, C-terminal domain"/>
    <property type="match status" value="1"/>
</dbReference>
<dbReference type="PRINTS" id="PR00344">
    <property type="entry name" value="BCTRLSENSOR"/>
</dbReference>
<evidence type="ECO:0000256" key="4">
    <source>
        <dbReference type="ARBA" id="ARBA00022679"/>
    </source>
</evidence>
<evidence type="ECO:0000259" key="7">
    <source>
        <dbReference type="PROSITE" id="PS50109"/>
    </source>
</evidence>
<evidence type="ECO:0000256" key="2">
    <source>
        <dbReference type="ARBA" id="ARBA00012438"/>
    </source>
</evidence>
<dbReference type="PROSITE" id="PS50109">
    <property type="entry name" value="HIS_KIN"/>
    <property type="match status" value="1"/>
</dbReference>
<evidence type="ECO:0000256" key="5">
    <source>
        <dbReference type="ARBA" id="ARBA00022777"/>
    </source>
</evidence>
<dbReference type="Gene3D" id="1.10.287.130">
    <property type="match status" value="1"/>
</dbReference>
<dbReference type="GO" id="GO:0005886">
    <property type="term" value="C:plasma membrane"/>
    <property type="evidence" value="ECO:0007669"/>
    <property type="project" value="TreeGrafter"/>
</dbReference>
<dbReference type="InterPro" id="IPR003594">
    <property type="entry name" value="HATPase_dom"/>
</dbReference>
<dbReference type="AlphaFoldDB" id="A0A6V8NEY7"/>
<keyword evidence="3" id="KW-0597">Phosphoprotein</keyword>
<organism evidence="8 9">
    <name type="scientific">Geomonas limicola</name>
    <dbReference type="NCBI Taxonomy" id="2740186"/>
    <lineage>
        <taxon>Bacteria</taxon>
        <taxon>Pseudomonadati</taxon>
        <taxon>Thermodesulfobacteriota</taxon>
        <taxon>Desulfuromonadia</taxon>
        <taxon>Geobacterales</taxon>
        <taxon>Geobacteraceae</taxon>
        <taxon>Geomonas</taxon>
    </lineage>
</organism>
<dbReference type="PANTHER" id="PTHR43047">
    <property type="entry name" value="TWO-COMPONENT HISTIDINE PROTEIN KINASE"/>
    <property type="match status" value="1"/>
</dbReference>
<name>A0A6V8NEY7_9BACT</name>
<protein>
    <recommendedName>
        <fullName evidence="2">histidine kinase</fullName>
        <ecNumber evidence="2">2.7.13.3</ecNumber>
    </recommendedName>
</protein>
<dbReference type="SMART" id="SM00388">
    <property type="entry name" value="HisKA"/>
    <property type="match status" value="1"/>
</dbReference>
<evidence type="ECO:0000313" key="9">
    <source>
        <dbReference type="Proteomes" id="UP000587586"/>
    </source>
</evidence>
<keyword evidence="6" id="KW-0175">Coiled coil</keyword>
<keyword evidence="9" id="KW-1185">Reference proteome</keyword>
<dbReference type="CDD" id="cd00075">
    <property type="entry name" value="HATPase"/>
    <property type="match status" value="1"/>
</dbReference>
<keyword evidence="5" id="KW-0418">Kinase</keyword>
<reference evidence="9" key="1">
    <citation type="submission" date="2020-06" db="EMBL/GenBank/DDBJ databases">
        <title>Draft genomic sequecing of Geomonas sp. Red745.</title>
        <authorList>
            <person name="Itoh H."/>
            <person name="Xu Z.X."/>
            <person name="Ushijima N."/>
            <person name="Masuda Y."/>
            <person name="Shiratori Y."/>
            <person name="Senoo K."/>
        </authorList>
    </citation>
    <scope>NUCLEOTIDE SEQUENCE [LARGE SCALE GENOMIC DNA]</scope>
    <source>
        <strain evidence="9">Red745</strain>
    </source>
</reference>
<dbReference type="EC" id="2.7.13.3" evidence="2"/>
<dbReference type="Proteomes" id="UP000587586">
    <property type="component" value="Unassembled WGS sequence"/>
</dbReference>
<evidence type="ECO:0000256" key="6">
    <source>
        <dbReference type="SAM" id="Coils"/>
    </source>
</evidence>
<dbReference type="InterPro" id="IPR036890">
    <property type="entry name" value="HATPase_C_sf"/>
</dbReference>
<dbReference type="PANTHER" id="PTHR43047:SF72">
    <property type="entry name" value="OSMOSENSING HISTIDINE PROTEIN KINASE SLN1"/>
    <property type="match status" value="1"/>
</dbReference>
<dbReference type="CDD" id="cd00082">
    <property type="entry name" value="HisKA"/>
    <property type="match status" value="1"/>
</dbReference>
<dbReference type="EMBL" id="BLXZ01000009">
    <property type="protein sequence ID" value="GFO70374.1"/>
    <property type="molecule type" value="Genomic_DNA"/>
</dbReference>
<dbReference type="SUPFAM" id="SSF55874">
    <property type="entry name" value="ATPase domain of HSP90 chaperone/DNA topoisomerase II/histidine kinase"/>
    <property type="match status" value="1"/>
</dbReference>
<dbReference type="Pfam" id="PF00512">
    <property type="entry name" value="HisKA"/>
    <property type="match status" value="1"/>
</dbReference>
<gene>
    <name evidence="8" type="ORF">GMLC_39530</name>
</gene>
<dbReference type="SMART" id="SM00387">
    <property type="entry name" value="HATPase_c"/>
    <property type="match status" value="1"/>
</dbReference>
<dbReference type="InterPro" id="IPR003661">
    <property type="entry name" value="HisK_dim/P_dom"/>
</dbReference>
<comment type="catalytic activity">
    <reaction evidence="1">
        <text>ATP + protein L-histidine = ADP + protein N-phospho-L-histidine.</text>
        <dbReference type="EC" id="2.7.13.3"/>
    </reaction>
</comment>
<evidence type="ECO:0000313" key="8">
    <source>
        <dbReference type="EMBL" id="GFO70374.1"/>
    </source>
</evidence>
<evidence type="ECO:0000256" key="1">
    <source>
        <dbReference type="ARBA" id="ARBA00000085"/>
    </source>
</evidence>
<dbReference type="GO" id="GO:0009927">
    <property type="term" value="F:histidine phosphotransfer kinase activity"/>
    <property type="evidence" value="ECO:0007669"/>
    <property type="project" value="TreeGrafter"/>
</dbReference>
<dbReference type="InterPro" id="IPR005467">
    <property type="entry name" value="His_kinase_dom"/>
</dbReference>
<sequence>MSLTETAVTRGLAVICDDADTVDCVLKNDFSLATTLAPGDLVTSIFDDQNQGKALQFFHEARSLGAAFDWELVVCLGSGPVALHCAAATLEGGLLVIVAGTRDSTFTMIEELLRINNEQTNSMRILVKDLQVASRRLKERDRSTYDAMTTLNSQMASMQRELIKKNRELAELNQQKNYLLGMASHDLRTPLNSIALIAQYLQTAKGNVLDQETLEMVDAIRTSSKFMATLIDDLLDLTKIEAGNLELHRTRFALLPFLDKVVQRNATLAHSKQIAIVHQAAAEVEIEVHWDAIKIEQVLNNILGNAVKFSSAGSTVTVSTTACAGTAVIEVRDEGTGMSAAELERIFTPFAAGKEGTGGEKSTGLGLAIARRIVEGHGGTIDVISAEKVGTTFTITLPV</sequence>
<keyword evidence="4" id="KW-0808">Transferase</keyword>
<dbReference type="InterPro" id="IPR036097">
    <property type="entry name" value="HisK_dim/P_sf"/>
</dbReference>
<comment type="caution">
    <text evidence="8">The sequence shown here is derived from an EMBL/GenBank/DDBJ whole genome shotgun (WGS) entry which is preliminary data.</text>
</comment>
<dbReference type="InterPro" id="IPR004358">
    <property type="entry name" value="Sig_transdc_His_kin-like_C"/>
</dbReference>
<evidence type="ECO:0000256" key="3">
    <source>
        <dbReference type="ARBA" id="ARBA00022553"/>
    </source>
</evidence>
<dbReference type="SUPFAM" id="SSF47384">
    <property type="entry name" value="Homodimeric domain of signal transducing histidine kinase"/>
    <property type="match status" value="1"/>
</dbReference>
<feature type="domain" description="Histidine kinase" evidence="7">
    <location>
        <begin position="182"/>
        <end position="399"/>
    </location>
</feature>
<dbReference type="Pfam" id="PF02518">
    <property type="entry name" value="HATPase_c"/>
    <property type="match status" value="1"/>
</dbReference>
<dbReference type="RefSeq" id="WP_183362982.1">
    <property type="nucleotide sequence ID" value="NZ_BLXZ01000009.1"/>
</dbReference>
<dbReference type="FunFam" id="3.30.565.10:FF:000006">
    <property type="entry name" value="Sensor histidine kinase WalK"/>
    <property type="match status" value="1"/>
</dbReference>
<proteinExistence type="predicted"/>
<accession>A0A6V8NEY7</accession>
<dbReference type="GO" id="GO:0000155">
    <property type="term" value="F:phosphorelay sensor kinase activity"/>
    <property type="evidence" value="ECO:0007669"/>
    <property type="project" value="InterPro"/>
</dbReference>
<feature type="coiled-coil region" evidence="6">
    <location>
        <begin position="148"/>
        <end position="175"/>
    </location>
</feature>